<evidence type="ECO:0000313" key="3">
    <source>
        <dbReference type="Proteomes" id="UP001365405"/>
    </source>
</evidence>
<dbReference type="Gene3D" id="3.90.180.10">
    <property type="entry name" value="Medium-chain alcohol dehydrogenases, catalytic domain"/>
    <property type="match status" value="1"/>
</dbReference>
<dbReference type="Proteomes" id="UP001365405">
    <property type="component" value="Unassembled WGS sequence"/>
</dbReference>
<proteinExistence type="predicted"/>
<keyword evidence="2" id="KW-0560">Oxidoreductase</keyword>
<dbReference type="GO" id="GO:0016491">
    <property type="term" value="F:oxidoreductase activity"/>
    <property type="evidence" value="ECO:0007669"/>
    <property type="project" value="UniProtKB-KW"/>
</dbReference>
<dbReference type="InterPro" id="IPR036291">
    <property type="entry name" value="NAD(P)-bd_dom_sf"/>
</dbReference>
<reference evidence="2 3" key="1">
    <citation type="submission" date="2024-04" db="EMBL/GenBank/DDBJ databases">
        <title>Novel species of the genus Ideonella isolated from streams.</title>
        <authorList>
            <person name="Lu H."/>
        </authorList>
    </citation>
    <scope>NUCLEOTIDE SEQUENCE [LARGE SCALE GENOMIC DNA]</scope>
    <source>
        <strain evidence="2 3">DXS22W</strain>
    </source>
</reference>
<dbReference type="CDD" id="cd08241">
    <property type="entry name" value="QOR1"/>
    <property type="match status" value="1"/>
</dbReference>
<dbReference type="Pfam" id="PF08240">
    <property type="entry name" value="ADH_N"/>
    <property type="match status" value="1"/>
</dbReference>
<dbReference type="EC" id="1.-.-.-" evidence="2"/>
<comment type="caution">
    <text evidence="2">The sequence shown here is derived from an EMBL/GenBank/DDBJ whole genome shotgun (WGS) entry which is preliminary data.</text>
</comment>
<dbReference type="Gene3D" id="3.40.50.720">
    <property type="entry name" value="NAD(P)-binding Rossmann-like Domain"/>
    <property type="match status" value="1"/>
</dbReference>
<evidence type="ECO:0000313" key="2">
    <source>
        <dbReference type="EMBL" id="MEK8050965.1"/>
    </source>
</evidence>
<organism evidence="2 3">
    <name type="scientific">Pseudaquabacterium inlustre</name>
    <dbReference type="NCBI Taxonomy" id="2984192"/>
    <lineage>
        <taxon>Bacteria</taxon>
        <taxon>Pseudomonadati</taxon>
        <taxon>Pseudomonadota</taxon>
        <taxon>Betaproteobacteria</taxon>
        <taxon>Burkholderiales</taxon>
        <taxon>Sphaerotilaceae</taxon>
        <taxon>Pseudaquabacterium</taxon>
    </lineage>
</organism>
<dbReference type="Pfam" id="PF00107">
    <property type="entry name" value="ADH_zinc_N"/>
    <property type="match status" value="1"/>
</dbReference>
<protein>
    <submittedName>
        <fullName evidence="2">NADPH:quinone oxidoreductase family protein</fullName>
        <ecNumber evidence="2">1.-.-.-</ecNumber>
    </submittedName>
</protein>
<dbReference type="InterPro" id="IPR011032">
    <property type="entry name" value="GroES-like_sf"/>
</dbReference>
<name>A0ABU9CGI1_9BURK</name>
<dbReference type="SMART" id="SM00829">
    <property type="entry name" value="PKS_ER"/>
    <property type="match status" value="1"/>
</dbReference>
<feature type="domain" description="Enoyl reductase (ER)" evidence="1">
    <location>
        <begin position="10"/>
        <end position="332"/>
    </location>
</feature>
<dbReference type="PANTHER" id="PTHR43677">
    <property type="entry name" value="SHORT-CHAIN DEHYDROGENASE/REDUCTASE"/>
    <property type="match status" value="1"/>
</dbReference>
<dbReference type="SUPFAM" id="SSF51735">
    <property type="entry name" value="NAD(P)-binding Rossmann-fold domains"/>
    <property type="match status" value="1"/>
</dbReference>
<keyword evidence="3" id="KW-1185">Reference proteome</keyword>
<dbReference type="InterPro" id="IPR013149">
    <property type="entry name" value="ADH-like_C"/>
</dbReference>
<sequence length="338" mass="35108">MKIVQATALDSIADYALRDAPVPEPGPGQVRIDVAVCGVGYVDALVSLGRYQVKPPLPHIPGQEVAGRVAALGEGVSGLALGDRVMATVRGGFAECALADAQAVWRLPERLADAPAAGFRINHLTALHGLRDRARLQPGETLVVLGAAGGVGMAAVQVGRAMGAQVIAVASTEAKRAYALAHGAHRVLDSAVEGWRERLKAVCAELASSHTARPGPLGPDVVFDPLCGPLFEPAYRSLAWGGRHLVVGFVGGPIPALKANLPLMKGASLVGVDVRQFGEYEPERARAQVDELLQWAADGRLAPPVGREFALGEFAEALNYAMGGQGLGKTVLRVAAGT</sequence>
<dbReference type="InterPro" id="IPR013154">
    <property type="entry name" value="ADH-like_N"/>
</dbReference>
<gene>
    <name evidence="2" type="ORF">AACH10_12015</name>
</gene>
<accession>A0ABU9CGI1</accession>
<dbReference type="RefSeq" id="WP_341410659.1">
    <property type="nucleotide sequence ID" value="NZ_JBBUTH010000007.1"/>
</dbReference>
<dbReference type="InterPro" id="IPR020843">
    <property type="entry name" value="ER"/>
</dbReference>
<dbReference type="SUPFAM" id="SSF50129">
    <property type="entry name" value="GroES-like"/>
    <property type="match status" value="1"/>
</dbReference>
<dbReference type="InterPro" id="IPR051397">
    <property type="entry name" value="Zn-ADH-like_protein"/>
</dbReference>
<dbReference type="PANTHER" id="PTHR43677:SF4">
    <property type="entry name" value="QUINONE OXIDOREDUCTASE-LIKE PROTEIN 2"/>
    <property type="match status" value="1"/>
</dbReference>
<dbReference type="EMBL" id="JBBUTH010000007">
    <property type="protein sequence ID" value="MEK8050965.1"/>
    <property type="molecule type" value="Genomic_DNA"/>
</dbReference>
<evidence type="ECO:0000259" key="1">
    <source>
        <dbReference type="SMART" id="SM00829"/>
    </source>
</evidence>